<evidence type="ECO:0008006" key="3">
    <source>
        <dbReference type="Google" id="ProtNLM"/>
    </source>
</evidence>
<proteinExistence type="predicted"/>
<dbReference type="RefSeq" id="WP_237378735.1">
    <property type="nucleotide sequence ID" value="NZ_CP071793.1"/>
</dbReference>
<name>A0A8A4TJR0_SULCO</name>
<gene>
    <name evidence="1" type="ORF">J3U87_26185</name>
</gene>
<dbReference type="EMBL" id="CP071793">
    <property type="protein sequence ID" value="QTD49091.1"/>
    <property type="molecule type" value="Genomic_DNA"/>
</dbReference>
<evidence type="ECO:0000313" key="1">
    <source>
        <dbReference type="EMBL" id="QTD49091.1"/>
    </source>
</evidence>
<dbReference type="NCBIfam" id="NF047593">
    <property type="entry name" value="IS66_ISAeme5_TnpA"/>
    <property type="match status" value="1"/>
</dbReference>
<dbReference type="AlphaFoldDB" id="A0A8A4TJR0"/>
<dbReference type="KEGG" id="scor:J3U87_26185"/>
<keyword evidence="2" id="KW-1185">Reference proteome</keyword>
<protein>
    <recommendedName>
        <fullName evidence="3">Transposase</fullName>
    </recommendedName>
</protein>
<sequence>MSNSSAARVEKRELWQSRIEDWQASELNQSAYCRQHGLALPQFQYWKRRFSEPAPSRGLRLVPIKAEPGSSSLNPEGRGIIRLHAHGYMLEIEPGSDVTLLAAVLDVLGGR</sequence>
<organism evidence="1 2">
    <name type="scientific">Sulfidibacter corallicola</name>
    <dbReference type="NCBI Taxonomy" id="2818388"/>
    <lineage>
        <taxon>Bacteria</taxon>
        <taxon>Pseudomonadati</taxon>
        <taxon>Acidobacteriota</taxon>
        <taxon>Holophagae</taxon>
        <taxon>Acanthopleuribacterales</taxon>
        <taxon>Acanthopleuribacteraceae</taxon>
        <taxon>Sulfidibacter</taxon>
    </lineage>
</organism>
<reference evidence="1" key="1">
    <citation type="submission" date="2021-03" db="EMBL/GenBank/DDBJ databases">
        <title>Acanthopleuribacteraceae sp. M133.</title>
        <authorList>
            <person name="Wang G."/>
        </authorList>
    </citation>
    <scope>NUCLEOTIDE SEQUENCE</scope>
    <source>
        <strain evidence="1">M133</strain>
    </source>
</reference>
<accession>A0A8A4TJR0</accession>
<dbReference type="Proteomes" id="UP000663929">
    <property type="component" value="Chromosome"/>
</dbReference>
<evidence type="ECO:0000313" key="2">
    <source>
        <dbReference type="Proteomes" id="UP000663929"/>
    </source>
</evidence>